<sequence length="607" mass="66165">MVFVPSASSSAASTPTTTPGRQASGSLDLPAHWNLHLPDPETVIRIARSERIPEVLAQLAVNRGHTSASAVQALLAPTLHGLNDPAGLPDMEIAAERLERAAESGETILIHGDYDVDGVSGTVLLVRFLRHLGAKVEWHIPHRTKDGYSFGDHSVAKAREVGATLVISVDNGTSANEPIATLVAEGVDVIVTDHHEPPEGELPPAFALVNPKLPHSTYPFRELCGSAVAFKLAWAVCQRMSGADKVRPDLRKFLLEALGYVAIATICDVVPLIGENRILAHYGLRALAESPSAGMQALLERTDLTGRALTAEDVGFQIGPRINASGRMDSAARAVETLLADDAITGRRYAEKLETLNDERRAVERGVVQEALKEAKRFEDAERYPVMVLGGQGWHPGVVGIVASRIVDRFHRPTLIIGVDEHGIGRGSARSIPGVSVLDIMRGGSEIFTRFGGHEMAAGCEIEGARIDELREAMIARAHETPREQRQTPIDIDAIVELETFDESLMTQLLRLEPCGQNNPGPVLMARDVRLEEPARIIGADRTHMMLQIRSGRSVFKAMAFGMASREPELKMSQPLEIVFKPRLNHWRGRVELQLVLEDFRITAGRQ</sequence>
<evidence type="ECO:0000256" key="4">
    <source>
        <dbReference type="ARBA" id="ARBA00022801"/>
    </source>
</evidence>
<comment type="similarity">
    <text evidence="1">Belongs to the RecJ family.</text>
</comment>
<dbReference type="NCBIfam" id="TIGR00644">
    <property type="entry name" value="recJ"/>
    <property type="match status" value="1"/>
</dbReference>
<evidence type="ECO:0000256" key="6">
    <source>
        <dbReference type="SAM" id="MobiDB-lite"/>
    </source>
</evidence>
<evidence type="ECO:0000313" key="11">
    <source>
        <dbReference type="Proteomes" id="UP000320390"/>
    </source>
</evidence>
<name>A0A518EVK6_9BACT</name>
<dbReference type="InterPro" id="IPR038763">
    <property type="entry name" value="DHH_sf"/>
</dbReference>
<dbReference type="GO" id="GO:0008409">
    <property type="term" value="F:5'-3' exonuclease activity"/>
    <property type="evidence" value="ECO:0007669"/>
    <property type="project" value="InterPro"/>
</dbReference>
<evidence type="ECO:0000259" key="7">
    <source>
        <dbReference type="Pfam" id="PF01368"/>
    </source>
</evidence>
<dbReference type="AlphaFoldDB" id="A0A518EVK6"/>
<dbReference type="Gene3D" id="3.90.1640.30">
    <property type="match status" value="1"/>
</dbReference>
<protein>
    <recommendedName>
        <fullName evidence="2">Single-stranded-DNA-specific exonuclease RecJ</fullName>
    </recommendedName>
</protein>
<evidence type="ECO:0000259" key="9">
    <source>
        <dbReference type="Pfam" id="PF17768"/>
    </source>
</evidence>
<organism evidence="10 11">
    <name type="scientific">Saltatorellus ferox</name>
    <dbReference type="NCBI Taxonomy" id="2528018"/>
    <lineage>
        <taxon>Bacteria</taxon>
        <taxon>Pseudomonadati</taxon>
        <taxon>Planctomycetota</taxon>
        <taxon>Planctomycetia</taxon>
        <taxon>Planctomycetia incertae sedis</taxon>
        <taxon>Saltatorellus</taxon>
    </lineage>
</organism>
<dbReference type="InterPro" id="IPR041122">
    <property type="entry name" value="RecJ_OB"/>
</dbReference>
<keyword evidence="11" id="KW-1185">Reference proteome</keyword>
<dbReference type="Pfam" id="PF02272">
    <property type="entry name" value="DHHA1"/>
    <property type="match status" value="1"/>
</dbReference>
<dbReference type="GO" id="GO:0006310">
    <property type="term" value="P:DNA recombination"/>
    <property type="evidence" value="ECO:0007669"/>
    <property type="project" value="InterPro"/>
</dbReference>
<dbReference type="PANTHER" id="PTHR30255">
    <property type="entry name" value="SINGLE-STRANDED-DNA-SPECIFIC EXONUCLEASE RECJ"/>
    <property type="match status" value="1"/>
</dbReference>
<dbReference type="Proteomes" id="UP000320390">
    <property type="component" value="Chromosome"/>
</dbReference>
<dbReference type="OrthoDB" id="9809852at2"/>
<feature type="domain" description="DHHA1" evidence="8">
    <location>
        <begin position="386"/>
        <end position="478"/>
    </location>
</feature>
<dbReference type="Pfam" id="PF17768">
    <property type="entry name" value="RecJ_OB"/>
    <property type="match status" value="1"/>
</dbReference>
<dbReference type="GO" id="GO:0006281">
    <property type="term" value="P:DNA repair"/>
    <property type="evidence" value="ECO:0007669"/>
    <property type="project" value="InterPro"/>
</dbReference>
<dbReference type="Pfam" id="PF01368">
    <property type="entry name" value="DHH"/>
    <property type="match status" value="1"/>
</dbReference>
<dbReference type="InterPro" id="IPR051673">
    <property type="entry name" value="SSDNA_exonuclease_RecJ"/>
</dbReference>
<gene>
    <name evidence="10" type="primary">recJ</name>
    <name evidence="10" type="ORF">Poly30_36530</name>
</gene>
<proteinExistence type="inferred from homology"/>
<reference evidence="10 11" key="1">
    <citation type="submission" date="2019-02" db="EMBL/GenBank/DDBJ databases">
        <title>Deep-cultivation of Planctomycetes and their phenomic and genomic characterization uncovers novel biology.</title>
        <authorList>
            <person name="Wiegand S."/>
            <person name="Jogler M."/>
            <person name="Boedeker C."/>
            <person name="Pinto D."/>
            <person name="Vollmers J."/>
            <person name="Rivas-Marin E."/>
            <person name="Kohn T."/>
            <person name="Peeters S.H."/>
            <person name="Heuer A."/>
            <person name="Rast P."/>
            <person name="Oberbeckmann S."/>
            <person name="Bunk B."/>
            <person name="Jeske O."/>
            <person name="Meyerdierks A."/>
            <person name="Storesund J.E."/>
            <person name="Kallscheuer N."/>
            <person name="Luecker S."/>
            <person name="Lage O.M."/>
            <person name="Pohl T."/>
            <person name="Merkel B.J."/>
            <person name="Hornburger P."/>
            <person name="Mueller R.-W."/>
            <person name="Bruemmer F."/>
            <person name="Labrenz M."/>
            <person name="Spormann A.M."/>
            <person name="Op den Camp H."/>
            <person name="Overmann J."/>
            <person name="Amann R."/>
            <person name="Jetten M.S.M."/>
            <person name="Mascher T."/>
            <person name="Medema M.H."/>
            <person name="Devos D.P."/>
            <person name="Kaster A.-K."/>
            <person name="Ovreas L."/>
            <person name="Rohde M."/>
            <person name="Galperin M.Y."/>
            <person name="Jogler C."/>
        </authorList>
    </citation>
    <scope>NUCLEOTIDE SEQUENCE [LARGE SCALE GENOMIC DNA]</scope>
    <source>
        <strain evidence="10 11">Poly30</strain>
    </source>
</reference>
<dbReference type="Gene3D" id="3.10.310.30">
    <property type="match status" value="1"/>
</dbReference>
<evidence type="ECO:0000256" key="1">
    <source>
        <dbReference type="ARBA" id="ARBA00005915"/>
    </source>
</evidence>
<dbReference type="SUPFAM" id="SSF64182">
    <property type="entry name" value="DHH phosphoesterases"/>
    <property type="match status" value="1"/>
</dbReference>
<feature type="compositionally biased region" description="Low complexity" evidence="6">
    <location>
        <begin position="1"/>
        <end position="19"/>
    </location>
</feature>
<keyword evidence="5 10" id="KW-0269">Exonuclease</keyword>
<evidence type="ECO:0000256" key="5">
    <source>
        <dbReference type="ARBA" id="ARBA00022839"/>
    </source>
</evidence>
<dbReference type="InterPro" id="IPR001667">
    <property type="entry name" value="DDH_dom"/>
</dbReference>
<evidence type="ECO:0000313" key="10">
    <source>
        <dbReference type="EMBL" id="QDV08117.1"/>
    </source>
</evidence>
<feature type="domain" description="DDH" evidence="7">
    <location>
        <begin position="108"/>
        <end position="240"/>
    </location>
</feature>
<keyword evidence="4 10" id="KW-0378">Hydrolase</keyword>
<dbReference type="GO" id="GO:0003676">
    <property type="term" value="F:nucleic acid binding"/>
    <property type="evidence" value="ECO:0007669"/>
    <property type="project" value="InterPro"/>
</dbReference>
<feature type="domain" description="RecJ OB" evidence="9">
    <location>
        <begin position="492"/>
        <end position="599"/>
    </location>
</feature>
<feature type="region of interest" description="Disordered" evidence="6">
    <location>
        <begin position="1"/>
        <end position="27"/>
    </location>
</feature>
<dbReference type="InterPro" id="IPR003156">
    <property type="entry name" value="DHHA1_dom"/>
</dbReference>
<keyword evidence="3" id="KW-0540">Nuclease</keyword>
<dbReference type="EMBL" id="CP036434">
    <property type="protein sequence ID" value="QDV08117.1"/>
    <property type="molecule type" value="Genomic_DNA"/>
</dbReference>
<accession>A0A518EVK6</accession>
<evidence type="ECO:0000256" key="2">
    <source>
        <dbReference type="ARBA" id="ARBA00019841"/>
    </source>
</evidence>
<dbReference type="PANTHER" id="PTHR30255:SF2">
    <property type="entry name" value="SINGLE-STRANDED-DNA-SPECIFIC EXONUCLEASE RECJ"/>
    <property type="match status" value="1"/>
</dbReference>
<dbReference type="InterPro" id="IPR004610">
    <property type="entry name" value="RecJ"/>
</dbReference>
<evidence type="ECO:0000256" key="3">
    <source>
        <dbReference type="ARBA" id="ARBA00022722"/>
    </source>
</evidence>
<evidence type="ECO:0000259" key="8">
    <source>
        <dbReference type="Pfam" id="PF02272"/>
    </source>
</evidence>
<dbReference type="RefSeq" id="WP_145200215.1">
    <property type="nucleotide sequence ID" value="NZ_CP036434.1"/>
</dbReference>